<organism evidence="1 2">
    <name type="scientific">Prorocentrum cordatum</name>
    <dbReference type="NCBI Taxonomy" id="2364126"/>
    <lineage>
        <taxon>Eukaryota</taxon>
        <taxon>Sar</taxon>
        <taxon>Alveolata</taxon>
        <taxon>Dinophyceae</taxon>
        <taxon>Prorocentrales</taxon>
        <taxon>Prorocentraceae</taxon>
        <taxon>Prorocentrum</taxon>
    </lineage>
</organism>
<protein>
    <submittedName>
        <fullName evidence="1">Uncharacterized protein</fullName>
    </submittedName>
</protein>
<evidence type="ECO:0000313" key="1">
    <source>
        <dbReference type="EMBL" id="CAK0820739.1"/>
    </source>
</evidence>
<comment type="caution">
    <text evidence="1">The sequence shown here is derived from an EMBL/GenBank/DDBJ whole genome shotgun (WGS) entry which is preliminary data.</text>
</comment>
<sequence>MVRASDILGLLGKQDTHVCLCHVGGGGNSKPLLSAFRRNVFSDTRKYIPSTCFENEEERRKQGINFAFCRAATIQEAPATTAARGDLLKNAFSGGEFPVGPNCGKAPDALKLDSMTRRSRIVDYFSTFEADPAKVNVQEKRFEWQAGTWAARK</sequence>
<name>A0ABN9RNG0_9DINO</name>
<dbReference type="Proteomes" id="UP001189429">
    <property type="component" value="Unassembled WGS sequence"/>
</dbReference>
<proteinExistence type="predicted"/>
<keyword evidence="2" id="KW-1185">Reference proteome</keyword>
<evidence type="ECO:0000313" key="2">
    <source>
        <dbReference type="Proteomes" id="UP001189429"/>
    </source>
</evidence>
<reference evidence="1" key="1">
    <citation type="submission" date="2023-10" db="EMBL/GenBank/DDBJ databases">
        <authorList>
            <person name="Chen Y."/>
            <person name="Shah S."/>
            <person name="Dougan E. K."/>
            <person name="Thang M."/>
            <person name="Chan C."/>
        </authorList>
    </citation>
    <scope>NUCLEOTIDE SEQUENCE [LARGE SCALE GENOMIC DNA]</scope>
</reference>
<gene>
    <name evidence="1" type="ORF">PCOR1329_LOCUS22298</name>
</gene>
<accession>A0ABN9RNG0</accession>
<dbReference type="EMBL" id="CAUYUJ010007435">
    <property type="protein sequence ID" value="CAK0820739.1"/>
    <property type="molecule type" value="Genomic_DNA"/>
</dbReference>